<dbReference type="Gene3D" id="1.20.120.520">
    <property type="entry name" value="nmb1532 protein domain like"/>
    <property type="match status" value="1"/>
</dbReference>
<dbReference type="InterPro" id="IPR012312">
    <property type="entry name" value="Hemerythrin-like"/>
</dbReference>
<accession>A0ABV7EPM5</accession>
<keyword evidence="3" id="KW-1185">Reference proteome</keyword>
<dbReference type="Proteomes" id="UP001595462">
    <property type="component" value="Unassembled WGS sequence"/>
</dbReference>
<feature type="domain" description="Hemerythrin-like" evidence="1">
    <location>
        <begin position="45"/>
        <end position="186"/>
    </location>
</feature>
<protein>
    <submittedName>
        <fullName evidence="2">Hemerythrin domain-containing protein</fullName>
    </submittedName>
</protein>
<dbReference type="EMBL" id="JBHRSS010000004">
    <property type="protein sequence ID" value="MFC3104644.1"/>
    <property type="molecule type" value="Genomic_DNA"/>
</dbReference>
<proteinExistence type="predicted"/>
<evidence type="ECO:0000313" key="3">
    <source>
        <dbReference type="Proteomes" id="UP001595462"/>
    </source>
</evidence>
<evidence type="ECO:0000313" key="2">
    <source>
        <dbReference type="EMBL" id="MFC3104644.1"/>
    </source>
</evidence>
<dbReference type="Pfam" id="PF01814">
    <property type="entry name" value="Hemerythrin"/>
    <property type="match status" value="1"/>
</dbReference>
<gene>
    <name evidence="2" type="ORF">ACFOSU_12195</name>
</gene>
<dbReference type="RefSeq" id="WP_380689969.1">
    <property type="nucleotide sequence ID" value="NZ_JBHRSS010000004.1"/>
</dbReference>
<evidence type="ECO:0000259" key="1">
    <source>
        <dbReference type="Pfam" id="PF01814"/>
    </source>
</evidence>
<organism evidence="2 3">
    <name type="scientific">Salinisphaera aquimarina</name>
    <dbReference type="NCBI Taxonomy" id="2094031"/>
    <lineage>
        <taxon>Bacteria</taxon>
        <taxon>Pseudomonadati</taxon>
        <taxon>Pseudomonadota</taxon>
        <taxon>Gammaproteobacteria</taxon>
        <taxon>Salinisphaerales</taxon>
        <taxon>Salinisphaeraceae</taxon>
        <taxon>Salinisphaera</taxon>
    </lineage>
</organism>
<sequence>MPMREFADELLLPNRRELPAEVAFLREHYPAPQWREHENFGELAAFWLQVHDSLRRHGQALQQATEAFREGRWDVARFQQYFAPRLDHYLQHLEGHHHIEDAHYFPRFRGLDRRMVRGFDLLENDHEIIHDTLLASAASARRLIEGMVRGGDAPRYAADAYTEEADRLLSLLEQHLSDEEDLVIPAMLEYSERPLR</sequence>
<reference evidence="3" key="1">
    <citation type="journal article" date="2019" name="Int. J. Syst. Evol. Microbiol.">
        <title>The Global Catalogue of Microorganisms (GCM) 10K type strain sequencing project: providing services to taxonomists for standard genome sequencing and annotation.</title>
        <authorList>
            <consortium name="The Broad Institute Genomics Platform"/>
            <consortium name="The Broad Institute Genome Sequencing Center for Infectious Disease"/>
            <person name="Wu L."/>
            <person name="Ma J."/>
        </authorList>
    </citation>
    <scope>NUCLEOTIDE SEQUENCE [LARGE SCALE GENOMIC DNA]</scope>
    <source>
        <strain evidence="3">KCTC 52640</strain>
    </source>
</reference>
<comment type="caution">
    <text evidence="2">The sequence shown here is derived from an EMBL/GenBank/DDBJ whole genome shotgun (WGS) entry which is preliminary data.</text>
</comment>
<name>A0ABV7EPM5_9GAMM</name>